<feature type="domain" description="EGF-like" evidence="3">
    <location>
        <begin position="1804"/>
        <end position="1835"/>
    </location>
</feature>
<evidence type="ECO:0000259" key="3">
    <source>
        <dbReference type="SMART" id="SM00181"/>
    </source>
</evidence>
<accession>A0A0A1U2B4</accession>
<feature type="domain" description="EGF-like" evidence="3">
    <location>
        <begin position="458"/>
        <end position="489"/>
    </location>
</feature>
<evidence type="ECO:0000313" key="5">
    <source>
        <dbReference type="Proteomes" id="UP000014680"/>
    </source>
</evidence>
<dbReference type="InterPro" id="IPR053215">
    <property type="entry name" value="TKL_Ser/Thr_kinase"/>
</dbReference>
<reference evidence="4 5" key="1">
    <citation type="submission" date="2012-10" db="EMBL/GenBank/DDBJ databases">
        <authorList>
            <person name="Zafar N."/>
            <person name="Inman J."/>
            <person name="Hall N."/>
            <person name="Lorenzi H."/>
            <person name="Caler E."/>
        </authorList>
    </citation>
    <scope>NUCLEOTIDE SEQUENCE [LARGE SCALE GENOMIC DNA]</scope>
    <source>
        <strain evidence="4 5">IP1</strain>
    </source>
</reference>
<feature type="domain" description="EGF-like" evidence="3">
    <location>
        <begin position="2405"/>
        <end position="2441"/>
    </location>
</feature>
<feature type="domain" description="EGF-like" evidence="3">
    <location>
        <begin position="1915"/>
        <end position="1954"/>
    </location>
</feature>
<keyword evidence="1" id="KW-1133">Transmembrane helix</keyword>
<feature type="domain" description="EGF-like" evidence="3">
    <location>
        <begin position="1679"/>
        <end position="1709"/>
    </location>
</feature>
<feature type="domain" description="EGF-like" evidence="3">
    <location>
        <begin position="2478"/>
        <end position="2510"/>
    </location>
</feature>
<feature type="domain" description="EGF-like" evidence="3">
    <location>
        <begin position="915"/>
        <end position="950"/>
    </location>
</feature>
<name>A0A0A1U2B4_ENTIV</name>
<organism evidence="4 5">
    <name type="scientific">Entamoeba invadens IP1</name>
    <dbReference type="NCBI Taxonomy" id="370355"/>
    <lineage>
        <taxon>Eukaryota</taxon>
        <taxon>Amoebozoa</taxon>
        <taxon>Evosea</taxon>
        <taxon>Archamoebae</taxon>
        <taxon>Mastigamoebida</taxon>
        <taxon>Entamoebidae</taxon>
        <taxon>Entamoeba</taxon>
    </lineage>
</organism>
<feature type="domain" description="EGF-like" evidence="3">
    <location>
        <begin position="1973"/>
        <end position="2016"/>
    </location>
</feature>
<feature type="domain" description="EGF-like" evidence="3">
    <location>
        <begin position="347"/>
        <end position="381"/>
    </location>
</feature>
<dbReference type="GeneID" id="14885753"/>
<feature type="domain" description="EGF-like" evidence="3">
    <location>
        <begin position="1188"/>
        <end position="1219"/>
    </location>
</feature>
<dbReference type="SMART" id="SM00181">
    <property type="entry name" value="EGF"/>
    <property type="match status" value="28"/>
</dbReference>
<feature type="domain" description="EGF-like" evidence="3">
    <location>
        <begin position="1014"/>
        <end position="1045"/>
    </location>
</feature>
<feature type="domain" description="EGF-like" evidence="3">
    <location>
        <begin position="1220"/>
        <end position="1250"/>
    </location>
</feature>
<feature type="domain" description="EGF-like" evidence="3">
    <location>
        <begin position="1046"/>
        <end position="1078"/>
    </location>
</feature>
<feature type="transmembrane region" description="Helical" evidence="1">
    <location>
        <begin position="3153"/>
        <end position="3181"/>
    </location>
</feature>
<dbReference type="PANTHER" id="PTHR45756:SF1">
    <property type="entry name" value="PROTEIN KINASE DOMAIN CONTAINING PROTEIN"/>
    <property type="match status" value="1"/>
</dbReference>
<feature type="domain" description="EGF-like" evidence="3">
    <location>
        <begin position="1124"/>
        <end position="1153"/>
    </location>
</feature>
<feature type="domain" description="EGF-like" evidence="3">
    <location>
        <begin position="2305"/>
        <end position="2337"/>
    </location>
</feature>
<dbReference type="InterPro" id="IPR000742">
    <property type="entry name" value="EGF"/>
</dbReference>
<feature type="chain" id="PRO_5001990695" description="EGF-like domain-containing protein" evidence="2">
    <location>
        <begin position="20"/>
        <end position="3271"/>
    </location>
</feature>
<evidence type="ECO:0000256" key="1">
    <source>
        <dbReference type="SAM" id="Phobius"/>
    </source>
</evidence>
<dbReference type="SUPFAM" id="SSF57184">
    <property type="entry name" value="Growth factor receptor domain"/>
    <property type="match status" value="18"/>
</dbReference>
<dbReference type="SMART" id="SM00261">
    <property type="entry name" value="FU"/>
    <property type="match status" value="31"/>
</dbReference>
<feature type="domain" description="EGF-like" evidence="3">
    <location>
        <begin position="584"/>
        <end position="620"/>
    </location>
</feature>
<dbReference type="InterPro" id="IPR006212">
    <property type="entry name" value="Furin_repeat"/>
</dbReference>
<feature type="signal peptide" evidence="2">
    <location>
        <begin position="1"/>
        <end position="19"/>
    </location>
</feature>
<dbReference type="PANTHER" id="PTHR45756">
    <property type="entry name" value="PALMITOYLTRANSFERASE"/>
    <property type="match status" value="1"/>
</dbReference>
<keyword evidence="1" id="KW-0472">Membrane</keyword>
<dbReference type="OMA" id="NQCINNY"/>
<dbReference type="EMBL" id="KB206930">
    <property type="protein sequence ID" value="ELP86777.1"/>
    <property type="molecule type" value="Genomic_DNA"/>
</dbReference>
<feature type="domain" description="EGF-like" evidence="3">
    <location>
        <begin position="1252"/>
        <end position="1283"/>
    </location>
</feature>
<protein>
    <recommendedName>
        <fullName evidence="3">EGF-like domain-containing protein</fullName>
    </recommendedName>
</protein>
<keyword evidence="1" id="KW-0812">Transmembrane</keyword>
<feature type="domain" description="EGF-like" evidence="3">
    <location>
        <begin position="1316"/>
        <end position="1348"/>
    </location>
</feature>
<dbReference type="RefSeq" id="XP_004253548.1">
    <property type="nucleotide sequence ID" value="XM_004253500.1"/>
</dbReference>
<keyword evidence="2" id="KW-0732">Signal</keyword>
<dbReference type="KEGG" id="eiv:EIN_528160"/>
<feature type="domain" description="EGF-like" evidence="3">
    <location>
        <begin position="1743"/>
        <end position="1772"/>
    </location>
</feature>
<evidence type="ECO:0000313" key="4">
    <source>
        <dbReference type="EMBL" id="ELP86777.1"/>
    </source>
</evidence>
<evidence type="ECO:0000256" key="2">
    <source>
        <dbReference type="SAM" id="SignalP"/>
    </source>
</evidence>
<proteinExistence type="predicted"/>
<feature type="domain" description="EGF-like" evidence="3">
    <location>
        <begin position="401"/>
        <end position="439"/>
    </location>
</feature>
<sequence length="3271" mass="360403">MLFLLSLVYLSSALRQCYIEDLFYGSCIKYYDRENSTDCDPNLVITIGTNICDYGFTNHDIFTSVTMVKAVSIGQMAFSGCAKLTSATFGPSLNSLGMKAFFGTKLTSFDLLNVVKISNSVFESVATLSSVTGGRQLEYVGDRAFFFCPINAICLDENAISYCPKLTYIGDEAFYQTGLRTFKLSPLHNLVLGTSIFESTQYLTTFDMSGQTIIADKMFQSSSITKLIGSENVNFIESESFLNAMVLTQLSVGELLSLKDGLESITTIFYHGLHEPIVQSGVSVSTDKNVFVGDNYTASKFLGMQPTTVSCTRNQYFDINTKTCMNCQTGYYSYDGVNSECLIKVSNCSAFSGCAENECTDYQCLKCATGNYFSVESRSCVTTCDEVNGYLLLQDGISCVKCSENCNTCSESLQDFPSIKYPCLTCQDGYLKTSKGSCVSECPTSSNQGYMNGTTCYLCNETYNGCQTCDFTGTCTSCEPNWIDTDKCVEGCGSGYRALDTLKCVASCDSTKYYIDEEKHICFLKPVNCLEYENNIYRGITINCKKCNTPYYLTSDTKACVIECDSSQYIITETSENTFAQCNICTDGNCSTCTETNKEVCTQCNTGYYLQDLSGIFSCVNTCDPDRYTSKITSGVPICTDCIVENCANCTIQTCYECDVGYYLLNNVCNSCASLFPNCQICSSNSCSQCSEGFNFDYISNTCKHSCNDLSCDSCPDDAAICEKCLDRYGFVNGVCEYCGIDCLECNENKCSNCSNRCYLDLVTSTCISCVAYCNKCTNTTWCDECYSDQYNTYIYNPYENKCVVCGSGYFMEDSFCFNCVPNCITCTTTTKCQKCASGYYLSNITQTCIACSVNLCSTCINDVCDTCEPGYYLLNNLCDRCNIRFVDCENCTKDQCINCSYGYGLNVRSGLCKPCYQMFDKCLNCFSNGSYCYSCVEGYEPSEDGQSCVKCPKNCLRCERGICTECDTQNSELQTDGTCKMTCSEENCAYCYNSKCTRCNEGFQLETQSVCTPCSSINENCTMCMDNECRLCKEGQYLSGTNCLECPSNCKTCSDSQTCTTCPIGSSIINGTCGTCEGAGKYIDNDNACQNCKTNCLECTSEENCHSCDSAYILTASHSDCITCNTENCATCVDKKCVQCNSEYYLNGDQCTLCLTKYPHCKTCNSSTCLSCSSSFVYDYELSTCHECGEINKNCSNCIDGICVNCTSGFHLTNNYCSACSAFGKCAKCNEAFCEFCQTGYKLIQGNCVDRCNDEFCITCEEDVSKCEQCKDGYYLQNNNCSSCPLKCNKCTTSDSCEECEIGHFYSAALKSCVLCSDLYYLCETCDDTKCTKCQDEYILNSSASCVECSTFYPYCNNCTNNKCALCESGYGLFNNKCNSCSYIENCIDCNAIGCTLCAESYKLENELCILNCTDENCVTCNTTDICTSCKEGFSVVNNLCFNCSEHTSGCLTCNETNCLSCIEGTFLTESEICANCITNCSICHNTNECDKCRMNLLYHPDIKECGVCPSDGYTAVGETCYKCPSNCSVCSEGMCEECMPGYTLLDSGCELCSNVYTGCLECVNNNCLACAEKNYYDSTTRECVSCSLFSEQCDECDEDNCTKCQDGYGVNERGCIQCESNCVQCDNGECQICNGTYTPYESSCYDCSKFELCEQCNSTNCIMCVNGESPVDSKCYNCSGYTNCANCDATKCISCQQNYYLENDNCKLCSTKYEGCSLCDLNTCKECAEGYFMTETGICSHCVTNCAKCTNTTNCETCAEGFMVIGNACGTCASYGECSQCNSEQCVICKSGYFNNNGYCYRCVENCLDCINNNTCTKCSADLKFKEDEKNCTECPTNTNYFVDEKNTCKKCKSECTKCTTLDKCSECITGYFVDSTNHCIDCVTKGCLTCDATKCLSCALGEVVDSLGKCSICSVATNNANCVKCHNEGSSVVCDACKDGFFMDDTKTKCITCDRCGDLGCQIATQKCYNCENSTDILINGICKEMGTCKTRGDNGKCAECINNYILVGSKCVQITTETSNVVMYNGKTILASDVNCSAIDSTKKVCTLCDEDYYLNEGVCMQCTDIYDSCISCGYMKIENYKQVICSTCSVGYYPEIYCKQCTDMNGCKMCVNYLNENETSTKNCTKCLDLYEMENGRCKLLENCIEAVSGRCTLCEKNYLVSNGKCVPCGEVVIGCIESSNEKCTSCDEMYYLDSTGLCRICDLDNCRKCSPEGRCAECNTNTTISTTAPYCRLCSTLNNCQLCNNKEVLSCTICESNYYIKNKKCTSCTSISKCEVCNLIGQCTKCENGYFPKNRMCVVCSTLSNCATCKQSEGVCLTCSSGYYIDNSVCKSCSEIYTNSLECTFEKVTKCEVGYFIKNNRCASCSAIPYCTVCTDENTCTSCKTPYNLFNNSTSGKIECSKNCGINKCNTCTVDGVCSNCDAPYTLDTTKNTCELCWSVQNNCAKCSQTSNECQLCESDEYYLDAQNTCKPCSVIPHCIVCTSGTQCYECDDGYGVDTNGNCKLLTSGVLLDNTLKQRKNKKSQKKGCDSKSITVAGECVSIGNDEYKKSESVAKKCSKKFFGCYSCEYSPDDGTFNRQQLKCTRCQTGMAFESSEYMKCVTIKVGEMVDDKNIKVKCMEGCSMCTTSTNCIYTDDSTHTARNEILNNYSNHKFCQKYINYIGCSECSNTITSTGICNNNDRNNECSFMKENNGEYECMGYIEATKTTQNVKTADVNCLQTVSGRCVRCSEGNYLSKDSPPKCLSCIENCSNCTAANDCNLCKSGYVWNINKCESVLNCVEKTFKGCAKCVDSYYLKEGKCYKLTDSNCKSALITTTQSIVCNLCINNYILDNGKCVEKSTKSCSVVDPKTSQCSECSVGFMIDKSKSCSKILTSLCSYSSRYECLKCTTQNRLGKVKGDSVCAASISNSFCLENTNTGCSKCNDGFYVHGKECRPCDTKCGKCSLSADNCLTCAFGYYYDYTTSDCLYVGELAEKCKTFLPSGVDCAACKDGYLLVNMDCVKCEEKCGSCVSTISNCVKCNVTGGYFEDIEMSTPDEKKCIINTILEHCVVSSDFGCGTCEDKYYPNEYNKCTKCEDTCATCSNGKTCTACVDQYVLISKTSQCTKWDSITNCKSYDTQTHKCAECSGSNKVGPNGDECVHKTNVLAIVLPIIFAIILIVVIIIAIGCVLFYIHYKKEEKLRNSLVNEFLVSDLKTKGTEFVYLGDNKDRIMCSTKVLIFENEIPVQKDSEKKFYVGNDRASMLKFQFTTQNDEDKYESECSP</sequence>
<feature type="domain" description="EGF-like" evidence="3">
    <location>
        <begin position="3082"/>
        <end position="3113"/>
    </location>
</feature>
<feature type="domain" description="EGF-like" evidence="3">
    <location>
        <begin position="2273"/>
        <end position="2304"/>
    </location>
</feature>
<dbReference type="InterPro" id="IPR009030">
    <property type="entry name" value="Growth_fac_rcpt_cys_sf"/>
</dbReference>
<feature type="domain" description="EGF-like" evidence="3">
    <location>
        <begin position="2239"/>
        <end position="2272"/>
    </location>
</feature>
<feature type="domain" description="EGF-like" evidence="3">
    <location>
        <begin position="851"/>
        <end position="880"/>
    </location>
</feature>
<feature type="domain" description="EGF-like" evidence="3">
    <location>
        <begin position="819"/>
        <end position="850"/>
    </location>
</feature>
<dbReference type="Gene3D" id="2.10.220.10">
    <property type="entry name" value="Hormone Receptor, Insulin-like Growth Factor Receptor 1, Chain A, domain 2"/>
    <property type="match status" value="6"/>
</dbReference>
<gene>
    <name evidence="4" type="ORF">EIN_528160</name>
</gene>
<feature type="domain" description="EGF-like" evidence="3">
    <location>
        <begin position="671"/>
        <end position="704"/>
    </location>
</feature>
<feature type="domain" description="EGF-like" evidence="3">
    <location>
        <begin position="1413"/>
        <end position="1446"/>
    </location>
</feature>
<dbReference type="OrthoDB" id="300641at2759"/>
<keyword evidence="5" id="KW-1185">Reference proteome</keyword>
<dbReference type="Proteomes" id="UP000014680">
    <property type="component" value="Unassembled WGS sequence"/>
</dbReference>
<feature type="domain" description="EGF-like" evidence="3">
    <location>
        <begin position="1524"/>
        <end position="1552"/>
    </location>
</feature>
<dbReference type="VEuPathDB" id="AmoebaDB:EIN_528160"/>